<evidence type="ECO:0000313" key="1">
    <source>
        <dbReference type="EMBL" id="TFK65560.1"/>
    </source>
</evidence>
<dbReference type="EMBL" id="ML208432">
    <property type="protein sequence ID" value="TFK65560.1"/>
    <property type="molecule type" value="Genomic_DNA"/>
</dbReference>
<keyword evidence="2" id="KW-1185">Reference proteome</keyword>
<evidence type="ECO:0000313" key="2">
    <source>
        <dbReference type="Proteomes" id="UP000308600"/>
    </source>
</evidence>
<dbReference type="Proteomes" id="UP000308600">
    <property type="component" value="Unassembled WGS sequence"/>
</dbReference>
<accession>A0ACD3AII2</accession>
<sequence>MDSISSFAAIGLIILLVLVGIYRRYTRISIAYIPGPPSDSFLLGNLPEYFQSQAGEADFKWQEVYGDVVRIKASFGEDRLLISDPKALQYIHQTSGYRWFKPKERRELSRLVSGRGILWAYGDDHKRHRKVMLPGFGGPEAKSFVPLFSACAARLASKWMDLIADTKDQSTIVNIPHWASRATLDAIGEAAFDYQFGAMDNADNALGNAYANLFPDTFGSLSKGDIFKQTIMAHIPDRLLVWLGDYMPNKKMDHVRHTARLATSVAKDLVDMKSEELLQGKGRRDVMSLLVKANASENTKTQLTLEELLAQMRVIIMAGHETTANTLSWALLELSRHPEMQVRLRQEIRQMERTLRERGDSEFTTADFDSMPYLGAILKETLRVHPVAYTVYRETSNDDVIPLSKPIRTLNGDMITEIPVPAGQKILSSISGYNRNKETFGPDAHTFNPERWLEPAGIRKIVPLGVYGNLMTFLGGVHACIGWRFAVQELQSFLVELINNFEFTLTDDAKKIRREACLVMVPTVEGEVDKGAQLPLRVSIASRDDDNYC</sequence>
<protein>
    <submittedName>
        <fullName evidence="1">Cytochrome P450</fullName>
    </submittedName>
</protein>
<gene>
    <name evidence="1" type="ORF">BDN72DRAFT_824406</name>
</gene>
<name>A0ACD3AII2_9AGAR</name>
<reference evidence="1 2" key="1">
    <citation type="journal article" date="2019" name="Nat. Ecol. Evol.">
        <title>Megaphylogeny resolves global patterns of mushroom evolution.</title>
        <authorList>
            <person name="Varga T."/>
            <person name="Krizsan K."/>
            <person name="Foldi C."/>
            <person name="Dima B."/>
            <person name="Sanchez-Garcia M."/>
            <person name="Sanchez-Ramirez S."/>
            <person name="Szollosi G.J."/>
            <person name="Szarkandi J.G."/>
            <person name="Papp V."/>
            <person name="Albert L."/>
            <person name="Andreopoulos W."/>
            <person name="Angelini C."/>
            <person name="Antonin V."/>
            <person name="Barry K.W."/>
            <person name="Bougher N.L."/>
            <person name="Buchanan P."/>
            <person name="Buyck B."/>
            <person name="Bense V."/>
            <person name="Catcheside P."/>
            <person name="Chovatia M."/>
            <person name="Cooper J."/>
            <person name="Damon W."/>
            <person name="Desjardin D."/>
            <person name="Finy P."/>
            <person name="Geml J."/>
            <person name="Haridas S."/>
            <person name="Hughes K."/>
            <person name="Justo A."/>
            <person name="Karasinski D."/>
            <person name="Kautmanova I."/>
            <person name="Kiss B."/>
            <person name="Kocsube S."/>
            <person name="Kotiranta H."/>
            <person name="LaButti K.M."/>
            <person name="Lechner B.E."/>
            <person name="Liimatainen K."/>
            <person name="Lipzen A."/>
            <person name="Lukacs Z."/>
            <person name="Mihaltcheva S."/>
            <person name="Morgado L.N."/>
            <person name="Niskanen T."/>
            <person name="Noordeloos M.E."/>
            <person name="Ohm R.A."/>
            <person name="Ortiz-Santana B."/>
            <person name="Ovrebo C."/>
            <person name="Racz N."/>
            <person name="Riley R."/>
            <person name="Savchenko A."/>
            <person name="Shiryaev A."/>
            <person name="Soop K."/>
            <person name="Spirin V."/>
            <person name="Szebenyi C."/>
            <person name="Tomsovsky M."/>
            <person name="Tulloss R.E."/>
            <person name="Uehling J."/>
            <person name="Grigoriev I.V."/>
            <person name="Vagvolgyi C."/>
            <person name="Papp T."/>
            <person name="Martin F.M."/>
            <person name="Miettinen O."/>
            <person name="Hibbett D.S."/>
            <person name="Nagy L.G."/>
        </authorList>
    </citation>
    <scope>NUCLEOTIDE SEQUENCE [LARGE SCALE GENOMIC DNA]</scope>
    <source>
        <strain evidence="1 2">NL-1719</strain>
    </source>
</reference>
<organism evidence="1 2">
    <name type="scientific">Pluteus cervinus</name>
    <dbReference type="NCBI Taxonomy" id="181527"/>
    <lineage>
        <taxon>Eukaryota</taxon>
        <taxon>Fungi</taxon>
        <taxon>Dikarya</taxon>
        <taxon>Basidiomycota</taxon>
        <taxon>Agaricomycotina</taxon>
        <taxon>Agaricomycetes</taxon>
        <taxon>Agaricomycetidae</taxon>
        <taxon>Agaricales</taxon>
        <taxon>Pluteineae</taxon>
        <taxon>Pluteaceae</taxon>
        <taxon>Pluteus</taxon>
    </lineage>
</organism>
<proteinExistence type="predicted"/>